<feature type="transmembrane region" description="Helical" evidence="1">
    <location>
        <begin position="183"/>
        <end position="203"/>
    </location>
</feature>
<feature type="transmembrane region" description="Helical" evidence="1">
    <location>
        <begin position="20"/>
        <end position="43"/>
    </location>
</feature>
<reference evidence="2 3" key="1">
    <citation type="submission" date="2019-07" db="EMBL/GenBank/DDBJ databases">
        <title>Genome sequencing of KACC 19320.</title>
        <authorList>
            <person name="Heo J."/>
            <person name="Kim S.-J."/>
            <person name="Kim J.-S."/>
            <person name="Hong S.-B."/>
            <person name="Kwon S.-W."/>
        </authorList>
    </citation>
    <scope>NUCLEOTIDE SEQUENCE [LARGE SCALE GENOMIC DNA]</scope>
    <source>
        <strain evidence="2 3">KACC 19320</strain>
    </source>
</reference>
<evidence type="ECO:0000256" key="1">
    <source>
        <dbReference type="SAM" id="Phobius"/>
    </source>
</evidence>
<evidence type="ECO:0000313" key="3">
    <source>
        <dbReference type="Proteomes" id="UP000315128"/>
    </source>
</evidence>
<evidence type="ECO:0000313" key="2">
    <source>
        <dbReference type="EMBL" id="QDK70062.1"/>
    </source>
</evidence>
<feature type="transmembrane region" description="Helical" evidence="1">
    <location>
        <begin position="108"/>
        <end position="134"/>
    </location>
</feature>
<protein>
    <submittedName>
        <fullName evidence="2">ABC transporter permease</fullName>
    </submittedName>
</protein>
<accession>A0A514Z639</accession>
<keyword evidence="3" id="KW-1185">Reference proteome</keyword>
<keyword evidence="1" id="KW-0472">Membrane</keyword>
<keyword evidence="1" id="KW-1133">Transmembrane helix</keyword>
<dbReference type="EMBL" id="CP041356">
    <property type="protein sequence ID" value="QDK70062.1"/>
    <property type="molecule type" value="Genomic_DNA"/>
</dbReference>
<dbReference type="OrthoDB" id="2242834at2"/>
<feature type="transmembrane region" description="Helical" evidence="1">
    <location>
        <begin position="154"/>
        <end position="176"/>
    </location>
</feature>
<sequence length="249" mass="27506">MTVSNIFKMEMYRNFRDRAYLIVIGILTVSFAIAASLGIAMIFQAKSGHETAPLIFLEGPLVFALFIAFAAFSIIYPWHLMSTDYNNKVLSLVVASGVKRSRYYFVKLLATIVTNLLAYFAIGVIPVVLLLGFFHQEFIDFVQTVIHGFTANQGWLLLLNLLVSSIATMVILYFVVILTRGKFWGVFVFLGIRLGLGVVVSSIGLSIASVSGALTSGLLGNHWLDFAVSLIEIIIFGFAGFLMLKKQDL</sequence>
<dbReference type="AlphaFoldDB" id="A0A514Z639"/>
<gene>
    <name evidence="2" type="ORF">FLP15_01305</name>
</gene>
<dbReference type="RefSeq" id="WP_142765700.1">
    <property type="nucleotide sequence ID" value="NZ_CP041356.1"/>
</dbReference>
<proteinExistence type="predicted"/>
<name>A0A514Z639_9LACT</name>
<dbReference type="Proteomes" id="UP000315128">
    <property type="component" value="Chromosome"/>
</dbReference>
<dbReference type="KEGG" id="lack:FLP15_01305"/>
<organism evidence="2 3">
    <name type="scientific">Lactococcus protaetiae</name>
    <dbReference type="NCBI Taxonomy" id="2592653"/>
    <lineage>
        <taxon>Bacteria</taxon>
        <taxon>Bacillati</taxon>
        <taxon>Bacillota</taxon>
        <taxon>Bacilli</taxon>
        <taxon>Lactobacillales</taxon>
        <taxon>Streptococcaceae</taxon>
        <taxon>Lactococcus</taxon>
    </lineage>
</organism>
<feature type="transmembrane region" description="Helical" evidence="1">
    <location>
        <begin position="223"/>
        <end position="244"/>
    </location>
</feature>
<keyword evidence="1" id="KW-0812">Transmembrane</keyword>
<feature type="transmembrane region" description="Helical" evidence="1">
    <location>
        <begin position="55"/>
        <end position="78"/>
    </location>
</feature>